<dbReference type="InterPro" id="IPR013783">
    <property type="entry name" value="Ig-like_fold"/>
</dbReference>
<proteinExistence type="predicted"/>
<evidence type="ECO:0000313" key="4">
    <source>
        <dbReference type="Proteomes" id="UP000186758"/>
    </source>
</evidence>
<evidence type="ECO:0000259" key="2">
    <source>
        <dbReference type="Pfam" id="PF17802"/>
    </source>
</evidence>
<dbReference type="Gene3D" id="2.60.40.10">
    <property type="entry name" value="Immunoglobulins"/>
    <property type="match status" value="1"/>
</dbReference>
<feature type="chain" id="PRO_5012367498" description="SpaA-like prealbumin fold domain-containing protein" evidence="1">
    <location>
        <begin position="23"/>
        <end position="380"/>
    </location>
</feature>
<reference evidence="3 4" key="1">
    <citation type="submission" date="2016-11" db="EMBL/GenBank/DDBJ databases">
        <title>Description of two novel members of the family Erysipelotrichaceae: Ileibacterium lipovorans gen. nov., sp. nov. and Dubosiella newyorkensis, gen. nov., sp. nov.</title>
        <authorList>
            <person name="Cox L.M."/>
            <person name="Sohn J."/>
            <person name="Tyrrell K.L."/>
            <person name="Citron D.M."/>
            <person name="Lawson P.A."/>
            <person name="Patel N.B."/>
            <person name="Iizumi T."/>
            <person name="Perez-Perez G.I."/>
            <person name="Goldstein E.J."/>
            <person name="Blaser M.J."/>
        </authorList>
    </citation>
    <scope>NUCLEOTIDE SEQUENCE [LARGE SCALE GENOMIC DNA]</scope>
    <source>
        <strain evidence="3 4">NYU-BL-K8</strain>
    </source>
</reference>
<protein>
    <recommendedName>
        <fullName evidence="2">SpaA-like prealbumin fold domain-containing protein</fullName>
    </recommendedName>
</protein>
<feature type="signal peptide" evidence="1">
    <location>
        <begin position="1"/>
        <end position="22"/>
    </location>
</feature>
<keyword evidence="1" id="KW-0732">Signal</keyword>
<sequence>MRELLLAAFLCAFTVSPLVIHAEEEEPIKTETPVVTKFVGERDARGTVHYQKHADADAGMAIPYRLHGSLPSNWDEFDNYYYSFDDILEDSLVLDPASVKVEQITSGGAVKKVLTEEAEITHEETGNSLHVTFPDLKQTIDADPTTDFIRVSYEASLHPERMTHGRADSNDNVVSLEYTVKGIQAASFHRKIQPATQTDTSVEDLVKVYTWKLRVQKEDMDTRKALQNVEFTLKDSEGQYVLSNGTRSDQEQAYKTSADGLLEFPGLDADVYYLEEKKAADGYQLLEKPVEIEIKSNLKEDYTLEDSVKLESVLDNEKEAKITLTDEQNGVLELSILNRKTQDPSRPSKVPTGLIQSGSMWLGLLLASGCGVWIVSRKRK</sequence>
<name>A0A1Q9YN22_9FIRM</name>
<dbReference type="NCBIfam" id="TIGR04226">
    <property type="entry name" value="RrgB_K2N_iso_D2"/>
    <property type="match status" value="1"/>
</dbReference>
<evidence type="ECO:0000256" key="1">
    <source>
        <dbReference type="SAM" id="SignalP"/>
    </source>
</evidence>
<comment type="caution">
    <text evidence="3">The sequence shown here is derived from an EMBL/GenBank/DDBJ whole genome shotgun (WGS) entry which is preliminary data.</text>
</comment>
<evidence type="ECO:0000313" key="3">
    <source>
        <dbReference type="EMBL" id="OLU47084.1"/>
    </source>
</evidence>
<organism evidence="3 4">
    <name type="scientific">Faecalibaculum rodentium</name>
    <dbReference type="NCBI Taxonomy" id="1702221"/>
    <lineage>
        <taxon>Bacteria</taxon>
        <taxon>Bacillati</taxon>
        <taxon>Bacillota</taxon>
        <taxon>Erysipelotrichia</taxon>
        <taxon>Erysipelotrichales</taxon>
        <taxon>Erysipelotrichaceae</taxon>
        <taxon>Faecalibaculum</taxon>
    </lineage>
</organism>
<dbReference type="AlphaFoldDB" id="A0A1Q9YN22"/>
<feature type="domain" description="SpaA-like prealbumin fold" evidence="2">
    <location>
        <begin position="212"/>
        <end position="306"/>
    </location>
</feature>
<gene>
    <name evidence="3" type="ORF">BO223_00970</name>
</gene>
<dbReference type="InterPro" id="IPR026466">
    <property type="entry name" value="Fim_isopep_form_D2_dom"/>
</dbReference>
<dbReference type="RefSeq" id="WP_075884579.1">
    <property type="nucleotide sequence ID" value="NZ_CAQOBB010000007.1"/>
</dbReference>
<dbReference type="Proteomes" id="UP000186758">
    <property type="component" value="Unassembled WGS sequence"/>
</dbReference>
<dbReference type="InterPro" id="IPR041033">
    <property type="entry name" value="SpaA_PFL_dom_1"/>
</dbReference>
<dbReference type="EMBL" id="MPJZ01000010">
    <property type="protein sequence ID" value="OLU47084.1"/>
    <property type="molecule type" value="Genomic_DNA"/>
</dbReference>
<accession>A0A1Q9YN22</accession>
<dbReference type="Pfam" id="PF17802">
    <property type="entry name" value="SpaA"/>
    <property type="match status" value="1"/>
</dbReference>
<dbReference type="Gene3D" id="2.60.40.740">
    <property type="match status" value="1"/>
</dbReference>